<dbReference type="Proteomes" id="UP000321080">
    <property type="component" value="Unassembled WGS sequence"/>
</dbReference>
<evidence type="ECO:0000313" key="2">
    <source>
        <dbReference type="EMBL" id="TXG36091.1"/>
    </source>
</evidence>
<protein>
    <submittedName>
        <fullName evidence="2">Uncharacterized protein</fullName>
    </submittedName>
</protein>
<sequence length="384" mass="44483">MQAKLTEKQRDKIASKLIDSNTFKNAPTSIALLQYLYNKTKKGTHLKESIIDIEFFKNQNAGDRNNPRVRVNVHNLRKKIVQFYETEGKDDVWRLNIYKGQYQVSFHKNEQAHYILKKLKWSSLLPYMFFLAAVLIIVKISIPQPKPSLWKTILSKDTSTNLYIGDHFGITGKTITRNNGWTRDFSINSADEFYNFIDSNPNLKDSIKPSNYSYSTRMAALSTQKFQSFFQNFDKKFSIRFSTQTSTSEIKEGHALYAGPSKNNNQFLYFFNESNPYFEISDTQISLFNHPIQKDTIFNLNSGDVSHEYAVVSKYKSGDTEHFVFFSQHDIGVSATVEYFTNIDSIQKFQDTYLKNNNHFTAIFEVKGQDRTNTSLKLIEAIGF</sequence>
<keyword evidence="1" id="KW-1133">Transmembrane helix</keyword>
<organism evidence="2 3">
    <name type="scientific">Seonamhaeicola maritimus</name>
    <dbReference type="NCBI Taxonomy" id="2591822"/>
    <lineage>
        <taxon>Bacteria</taxon>
        <taxon>Pseudomonadati</taxon>
        <taxon>Bacteroidota</taxon>
        <taxon>Flavobacteriia</taxon>
        <taxon>Flavobacteriales</taxon>
        <taxon>Flavobacteriaceae</taxon>
    </lineage>
</organism>
<evidence type="ECO:0000256" key="1">
    <source>
        <dbReference type="SAM" id="Phobius"/>
    </source>
</evidence>
<accession>A0A5C7GFR1</accession>
<reference evidence="2 3" key="1">
    <citation type="submission" date="2019-08" db="EMBL/GenBank/DDBJ databases">
        <title>Seonamhaeicola sediminis sp. nov., isolated from marine sediment.</title>
        <authorList>
            <person name="Cao W.R."/>
        </authorList>
    </citation>
    <scope>NUCLEOTIDE SEQUENCE [LARGE SCALE GENOMIC DNA]</scope>
    <source>
        <strain evidence="2 3">1505</strain>
    </source>
</reference>
<keyword evidence="1" id="KW-0812">Transmembrane</keyword>
<dbReference type="RefSeq" id="WP_147769120.1">
    <property type="nucleotide sequence ID" value="NZ_VRKQ01000012.1"/>
</dbReference>
<evidence type="ECO:0000313" key="3">
    <source>
        <dbReference type="Proteomes" id="UP000321080"/>
    </source>
</evidence>
<gene>
    <name evidence="2" type="ORF">FUA22_13455</name>
</gene>
<proteinExistence type="predicted"/>
<feature type="transmembrane region" description="Helical" evidence="1">
    <location>
        <begin position="124"/>
        <end position="142"/>
    </location>
</feature>
<comment type="caution">
    <text evidence="2">The sequence shown here is derived from an EMBL/GenBank/DDBJ whole genome shotgun (WGS) entry which is preliminary data.</text>
</comment>
<keyword evidence="3" id="KW-1185">Reference proteome</keyword>
<dbReference type="OrthoDB" id="1295312at2"/>
<dbReference type="EMBL" id="VRKQ01000012">
    <property type="protein sequence ID" value="TXG36091.1"/>
    <property type="molecule type" value="Genomic_DNA"/>
</dbReference>
<keyword evidence="1" id="KW-0472">Membrane</keyword>
<name>A0A5C7GFR1_9FLAO</name>
<dbReference type="AlphaFoldDB" id="A0A5C7GFR1"/>